<proteinExistence type="predicted"/>
<protein>
    <submittedName>
        <fullName evidence="1">Uncharacterized protein</fullName>
    </submittedName>
</protein>
<evidence type="ECO:0000313" key="1">
    <source>
        <dbReference type="EMBL" id="DAD66013.1"/>
    </source>
</evidence>
<reference evidence="1" key="1">
    <citation type="journal article" date="2021" name="Proc. Natl. Acad. Sci. U.S.A.">
        <title>A Catalog of Tens of Thousands of Viruses from Human Metagenomes Reveals Hidden Associations with Chronic Diseases.</title>
        <authorList>
            <person name="Tisza M.J."/>
            <person name="Buck C.B."/>
        </authorList>
    </citation>
    <scope>NUCLEOTIDE SEQUENCE</scope>
    <source>
        <strain evidence="1">CtKHS5</strain>
    </source>
</reference>
<sequence length="58" mass="6942">MTFFSKISSYFRGLTRLWSDRKPPQNRPHFYSKNAWSYVSRSKRTPAMGLYLRLNAPQ</sequence>
<accession>A0A8S5L7Z2</accession>
<name>A0A8S5L7Z2_9CAUD</name>
<organism evidence="1">
    <name type="scientific">Myoviridae sp. ctKHS5</name>
    <dbReference type="NCBI Taxonomy" id="2823541"/>
    <lineage>
        <taxon>Viruses</taxon>
        <taxon>Duplodnaviria</taxon>
        <taxon>Heunggongvirae</taxon>
        <taxon>Uroviricota</taxon>
        <taxon>Caudoviricetes</taxon>
    </lineage>
</organism>
<dbReference type="EMBL" id="BK014652">
    <property type="protein sequence ID" value="DAD66013.1"/>
    <property type="molecule type" value="Genomic_DNA"/>
</dbReference>